<proteinExistence type="predicted"/>
<evidence type="ECO:0000313" key="2">
    <source>
        <dbReference type="Proteomes" id="UP000288028"/>
    </source>
</evidence>
<dbReference type="EMBL" id="NGKB01000008">
    <property type="protein sequence ID" value="RSU13589.1"/>
    <property type="molecule type" value="Genomic_DNA"/>
</dbReference>
<protein>
    <recommendedName>
        <fullName evidence="3">Mga helix-turn-helix domain-containing protein</fullName>
    </recommendedName>
</protein>
<dbReference type="Proteomes" id="UP000288028">
    <property type="component" value="Unassembled WGS sequence"/>
</dbReference>
<organism evidence="1 2">
    <name type="scientific">Vagococcus carniphilus</name>
    <dbReference type="NCBI Taxonomy" id="218144"/>
    <lineage>
        <taxon>Bacteria</taxon>
        <taxon>Bacillati</taxon>
        <taxon>Bacillota</taxon>
        <taxon>Bacilli</taxon>
        <taxon>Lactobacillales</taxon>
        <taxon>Enterococcaceae</taxon>
        <taxon>Vagococcus</taxon>
    </lineage>
</organism>
<dbReference type="AlphaFoldDB" id="A0A430AZV3"/>
<reference evidence="1 2" key="1">
    <citation type="submission" date="2017-05" db="EMBL/GenBank/DDBJ databases">
        <title>Vagococcus spp. assemblies.</title>
        <authorList>
            <person name="Gulvik C.A."/>
        </authorList>
    </citation>
    <scope>NUCLEOTIDE SEQUENCE [LARGE SCALE GENOMIC DNA]</scope>
    <source>
        <strain evidence="1 2">SS1714</strain>
    </source>
</reference>
<gene>
    <name evidence="1" type="ORF">CBF28_08865</name>
</gene>
<accession>A0A430AZV3</accession>
<keyword evidence="2" id="KW-1185">Reference proteome</keyword>
<name>A0A430AZV3_9ENTE</name>
<comment type="caution">
    <text evidence="1">The sequence shown here is derived from an EMBL/GenBank/DDBJ whole genome shotgun (WGS) entry which is preliminary data.</text>
</comment>
<evidence type="ECO:0000313" key="1">
    <source>
        <dbReference type="EMBL" id="RSU13589.1"/>
    </source>
</evidence>
<sequence>MTYKKKYISLVDLSIFLKESEETLSRDFDYLENFYGDFVCIDRDRSKIELLGSYSYEKIKYIQYSILNKSLNILLLRQIFIRPYQNVRLYAKLFEKSEEFIIISINHINSELIKYSMEIKVVNNKCFITAEVEEKLRKLMSVFWVEINLFALDENLFGYLKDQTELSLDENEILTPYYLSYVYVSSIREKNGFKINKDEKVLEYLFKEKLIKFLKKELFNTKNEELVIPLFNLLVKIFENETYYKIPIKLFISQLDFFNKSLKNKVYLYHELQSIITSLVNILGIDLFEYENLLNYILIVNYPDIVKFYASKRRFLYVNSEFSVYHANFLKQKLVTYFDNYYTFKIISTEELKCLNENELVITNQRYLPWKNKVLVDDYASSYDLKKIELDIVSHIHL</sequence>
<evidence type="ECO:0008006" key="3">
    <source>
        <dbReference type="Google" id="ProtNLM"/>
    </source>
</evidence>